<dbReference type="Gene3D" id="3.40.50.720">
    <property type="entry name" value="NAD(P)-binding Rossmann-like Domain"/>
    <property type="match status" value="1"/>
</dbReference>
<name>A0A0F4U178_PSEFL</name>
<gene>
    <name evidence="3" type="ORF">VC35_05535</name>
</gene>
<dbReference type="Pfam" id="PF13561">
    <property type="entry name" value="adh_short_C2"/>
    <property type="match status" value="1"/>
</dbReference>
<keyword evidence="2" id="KW-0560">Oxidoreductase</keyword>
<protein>
    <submittedName>
        <fullName evidence="3">Short-chain dehydrogenase</fullName>
    </submittedName>
</protein>
<comment type="caution">
    <text evidence="3">The sequence shown here is derived from an EMBL/GenBank/DDBJ whole genome shotgun (WGS) entry which is preliminary data.</text>
</comment>
<dbReference type="OrthoDB" id="9780084at2"/>
<sequence>MLLKDKVVMVSGVGPGLGIKLALEAAREGARAVAIGARDMGRLLEAQQRIKAVAGHCEVLCVATDITDVQACNRFAEATLEQFGRIDALINSAFSHGGFQAVDEADNDPLREALEVNLLGSLNMSRAVLATMRAQGAGAIVMINTLGVRKPYQGGAAYAASKSALAASVRYLASEQAAHGLRVNALACGWMWGEPVQALVRQTAAARGVSEEQVRAEFSVGIPGGRMRSDEECARAALFLASDYASAINGAQLDANGGEVMY</sequence>
<dbReference type="PATRIC" id="fig|294.132.peg.5685"/>
<evidence type="ECO:0000313" key="4">
    <source>
        <dbReference type="Proteomes" id="UP000033588"/>
    </source>
</evidence>
<proteinExistence type="inferred from homology"/>
<dbReference type="NCBIfam" id="NF005909">
    <property type="entry name" value="PRK07890.1"/>
    <property type="match status" value="1"/>
</dbReference>
<accession>A0A0F4U178</accession>
<organism evidence="3 4">
    <name type="scientific">Pseudomonas fluorescens</name>
    <dbReference type="NCBI Taxonomy" id="294"/>
    <lineage>
        <taxon>Bacteria</taxon>
        <taxon>Pseudomonadati</taxon>
        <taxon>Pseudomonadota</taxon>
        <taxon>Gammaproteobacteria</taxon>
        <taxon>Pseudomonadales</taxon>
        <taxon>Pseudomonadaceae</taxon>
        <taxon>Pseudomonas</taxon>
    </lineage>
</organism>
<comment type="similarity">
    <text evidence="1">Belongs to the short-chain dehydrogenases/reductases (SDR) family.</text>
</comment>
<reference evidence="3 4" key="1">
    <citation type="submission" date="2015-03" db="EMBL/GenBank/DDBJ databases">
        <title>Comparative genomics of Pseudomonas insights into diversity of traits involved in vanlence and defense.</title>
        <authorList>
            <person name="Qin Y."/>
        </authorList>
    </citation>
    <scope>NUCLEOTIDE SEQUENCE [LARGE SCALE GENOMIC DNA]</scope>
    <source>
        <strain evidence="3 4">C8</strain>
    </source>
</reference>
<dbReference type="GO" id="GO:0016491">
    <property type="term" value="F:oxidoreductase activity"/>
    <property type="evidence" value="ECO:0007669"/>
    <property type="project" value="UniProtKB-KW"/>
</dbReference>
<dbReference type="PANTHER" id="PTHR24321">
    <property type="entry name" value="DEHYDROGENASES, SHORT CHAIN"/>
    <property type="match status" value="1"/>
</dbReference>
<evidence type="ECO:0000256" key="1">
    <source>
        <dbReference type="ARBA" id="ARBA00006484"/>
    </source>
</evidence>
<dbReference type="PANTHER" id="PTHR24321:SF8">
    <property type="entry name" value="ESTRADIOL 17-BETA-DEHYDROGENASE 8-RELATED"/>
    <property type="match status" value="1"/>
</dbReference>
<dbReference type="InterPro" id="IPR036291">
    <property type="entry name" value="NAD(P)-bd_dom_sf"/>
</dbReference>
<dbReference type="SUPFAM" id="SSF51735">
    <property type="entry name" value="NAD(P)-binding Rossmann-fold domains"/>
    <property type="match status" value="1"/>
</dbReference>
<dbReference type="RefSeq" id="WP_046038304.1">
    <property type="nucleotide sequence ID" value="NZ_LACC01000008.1"/>
</dbReference>
<evidence type="ECO:0000313" key="3">
    <source>
        <dbReference type="EMBL" id="KJZ49457.1"/>
    </source>
</evidence>
<dbReference type="PRINTS" id="PR00081">
    <property type="entry name" value="GDHRDH"/>
</dbReference>
<dbReference type="AlphaFoldDB" id="A0A0F4U178"/>
<dbReference type="EMBL" id="LACC01000008">
    <property type="protein sequence ID" value="KJZ49457.1"/>
    <property type="molecule type" value="Genomic_DNA"/>
</dbReference>
<dbReference type="InterPro" id="IPR002347">
    <property type="entry name" value="SDR_fam"/>
</dbReference>
<dbReference type="Proteomes" id="UP000033588">
    <property type="component" value="Unassembled WGS sequence"/>
</dbReference>
<evidence type="ECO:0000256" key="2">
    <source>
        <dbReference type="ARBA" id="ARBA00023002"/>
    </source>
</evidence>